<dbReference type="AlphaFoldDB" id="A0A1I1B3X2"/>
<evidence type="ECO:0000256" key="5">
    <source>
        <dbReference type="ARBA" id="ARBA00023136"/>
    </source>
</evidence>
<dbReference type="PANTHER" id="PTHR30238">
    <property type="entry name" value="MEMBRANE BOUND PREDICTED REDOX MODULATOR"/>
    <property type="match status" value="1"/>
</dbReference>
<evidence type="ECO:0000256" key="1">
    <source>
        <dbReference type="ARBA" id="ARBA00004141"/>
    </source>
</evidence>
<evidence type="ECO:0000256" key="2">
    <source>
        <dbReference type="ARBA" id="ARBA00007511"/>
    </source>
</evidence>
<dbReference type="EMBL" id="FOKG01000011">
    <property type="protein sequence ID" value="SFB43243.1"/>
    <property type="molecule type" value="Genomic_DNA"/>
</dbReference>
<comment type="similarity">
    <text evidence="2">Belongs to the TerC family.</text>
</comment>
<keyword evidence="3 6" id="KW-0812">Transmembrane</keyword>
<evidence type="ECO:0000256" key="6">
    <source>
        <dbReference type="SAM" id="Phobius"/>
    </source>
</evidence>
<keyword evidence="4 6" id="KW-1133">Transmembrane helix</keyword>
<feature type="transmembrane region" description="Helical" evidence="6">
    <location>
        <begin position="272"/>
        <end position="291"/>
    </location>
</feature>
<organism evidence="7 8">
    <name type="scientific">Amycolatopsis marina</name>
    <dbReference type="NCBI Taxonomy" id="490629"/>
    <lineage>
        <taxon>Bacteria</taxon>
        <taxon>Bacillati</taxon>
        <taxon>Actinomycetota</taxon>
        <taxon>Actinomycetes</taxon>
        <taxon>Pseudonocardiales</taxon>
        <taxon>Pseudonocardiaceae</taxon>
        <taxon>Amycolatopsis</taxon>
    </lineage>
</organism>
<dbReference type="Proteomes" id="UP000243799">
    <property type="component" value="Unassembled WGS sequence"/>
</dbReference>
<sequence length="335" mass="36122">MPSHTSALAASAGSIGSPWMWTASIVVLVALLVADFVVTHRPHEVSMREAVGWSAFYLTLPVLFGMFLWVKHDGPQAVEFFTGFVVEKSLSVDNLFVFMLLLAAFSVPTALAQRVLLYGIVGALVLRGIFIALGAAMLQAGTWAFLVFGAILFITSVKILHQAISGQTTDRDVSQMRSVRLLHRLWPVTDGYRGTRLTARENGRRAITPLTVVVVAVFATDVVFAVDSVPAVYGVTEDPFLVFTTNAFALLGLRALYFVLQSALGKLVHLNHGLALILAFIGAKLVLHWAHGIWPSVPEIPTSISLGVIVVVLATITMTSFAANHSAVTATTKKN</sequence>
<dbReference type="InterPro" id="IPR022369">
    <property type="entry name" value="Integral_membrane_TerC_rswitch"/>
</dbReference>
<dbReference type="GO" id="GO:0016020">
    <property type="term" value="C:membrane"/>
    <property type="evidence" value="ECO:0007669"/>
    <property type="project" value="UniProtKB-SubCell"/>
</dbReference>
<feature type="transmembrane region" description="Helical" evidence="6">
    <location>
        <begin position="206"/>
        <end position="225"/>
    </location>
</feature>
<evidence type="ECO:0000313" key="7">
    <source>
        <dbReference type="EMBL" id="SFB43243.1"/>
    </source>
</evidence>
<comment type="subcellular location">
    <subcellularLocation>
        <location evidence="1">Membrane</location>
        <topology evidence="1">Multi-pass membrane protein</topology>
    </subcellularLocation>
</comment>
<reference evidence="8" key="1">
    <citation type="submission" date="2016-10" db="EMBL/GenBank/DDBJ databases">
        <authorList>
            <person name="Varghese N."/>
            <person name="Submissions S."/>
        </authorList>
    </citation>
    <scope>NUCLEOTIDE SEQUENCE [LARGE SCALE GENOMIC DNA]</scope>
    <source>
        <strain evidence="8">CGMCC 4.3568</strain>
    </source>
</reference>
<feature type="transmembrane region" description="Helical" evidence="6">
    <location>
        <begin position="50"/>
        <end position="70"/>
    </location>
</feature>
<dbReference type="NCBIfam" id="TIGR03718">
    <property type="entry name" value="R_switched_Alx"/>
    <property type="match status" value="1"/>
</dbReference>
<evidence type="ECO:0000256" key="3">
    <source>
        <dbReference type="ARBA" id="ARBA00022692"/>
    </source>
</evidence>
<feature type="transmembrane region" description="Helical" evidence="6">
    <location>
        <begin position="303"/>
        <end position="323"/>
    </location>
</feature>
<dbReference type="PANTHER" id="PTHR30238:SF0">
    <property type="entry name" value="THYLAKOID MEMBRANE PROTEIN TERC, CHLOROPLASTIC"/>
    <property type="match status" value="1"/>
</dbReference>
<proteinExistence type="inferred from homology"/>
<keyword evidence="5 6" id="KW-0472">Membrane</keyword>
<keyword evidence="8" id="KW-1185">Reference proteome</keyword>
<feature type="transmembrane region" description="Helical" evidence="6">
    <location>
        <begin position="115"/>
        <end position="137"/>
    </location>
</feature>
<feature type="transmembrane region" description="Helical" evidence="6">
    <location>
        <begin position="240"/>
        <end position="260"/>
    </location>
</feature>
<dbReference type="Pfam" id="PF03741">
    <property type="entry name" value="TerC"/>
    <property type="match status" value="1"/>
</dbReference>
<evidence type="ECO:0000313" key="8">
    <source>
        <dbReference type="Proteomes" id="UP000243799"/>
    </source>
</evidence>
<evidence type="ECO:0000256" key="4">
    <source>
        <dbReference type="ARBA" id="ARBA00022989"/>
    </source>
</evidence>
<feature type="transmembrane region" description="Helical" evidence="6">
    <location>
        <begin position="143"/>
        <end position="161"/>
    </location>
</feature>
<dbReference type="InterPro" id="IPR005496">
    <property type="entry name" value="Integral_membrane_TerC"/>
</dbReference>
<feature type="transmembrane region" description="Helical" evidence="6">
    <location>
        <begin position="90"/>
        <end position="108"/>
    </location>
</feature>
<protein>
    <submittedName>
        <fullName evidence="7">Integral membrane protein, TerC family</fullName>
    </submittedName>
</protein>
<gene>
    <name evidence="7" type="ORF">SAMN05216266_11175</name>
</gene>
<feature type="transmembrane region" description="Helical" evidence="6">
    <location>
        <begin position="20"/>
        <end position="38"/>
    </location>
</feature>
<accession>A0A1I1B3X2</accession>
<name>A0A1I1B3X2_9PSEU</name>